<evidence type="ECO:0000313" key="1">
    <source>
        <dbReference type="EMBL" id="QDU80702.1"/>
    </source>
</evidence>
<keyword evidence="2" id="KW-1185">Reference proteome</keyword>
<gene>
    <name evidence="1" type="ORF">Pla110_24340</name>
</gene>
<dbReference type="KEGG" id="plon:Pla110_24340"/>
<name>A0A518CN93_9PLAN</name>
<accession>A0A518CN93</accession>
<reference evidence="1 2" key="1">
    <citation type="submission" date="2019-02" db="EMBL/GenBank/DDBJ databases">
        <title>Deep-cultivation of Planctomycetes and their phenomic and genomic characterization uncovers novel biology.</title>
        <authorList>
            <person name="Wiegand S."/>
            <person name="Jogler M."/>
            <person name="Boedeker C."/>
            <person name="Pinto D."/>
            <person name="Vollmers J."/>
            <person name="Rivas-Marin E."/>
            <person name="Kohn T."/>
            <person name="Peeters S.H."/>
            <person name="Heuer A."/>
            <person name="Rast P."/>
            <person name="Oberbeckmann S."/>
            <person name="Bunk B."/>
            <person name="Jeske O."/>
            <person name="Meyerdierks A."/>
            <person name="Storesund J.E."/>
            <person name="Kallscheuer N."/>
            <person name="Luecker S."/>
            <person name="Lage O.M."/>
            <person name="Pohl T."/>
            <person name="Merkel B.J."/>
            <person name="Hornburger P."/>
            <person name="Mueller R.-W."/>
            <person name="Bruemmer F."/>
            <person name="Labrenz M."/>
            <person name="Spormann A.M."/>
            <person name="Op den Camp H."/>
            <person name="Overmann J."/>
            <person name="Amann R."/>
            <person name="Jetten M.S.M."/>
            <person name="Mascher T."/>
            <person name="Medema M.H."/>
            <person name="Devos D.P."/>
            <person name="Kaster A.-K."/>
            <person name="Ovreas L."/>
            <person name="Rohde M."/>
            <person name="Galperin M.Y."/>
            <person name="Jogler C."/>
        </authorList>
    </citation>
    <scope>NUCLEOTIDE SEQUENCE [LARGE SCALE GENOMIC DNA]</scope>
    <source>
        <strain evidence="1 2">Pla110</strain>
    </source>
</reference>
<protein>
    <submittedName>
        <fullName evidence="1">Uncharacterized protein</fullName>
    </submittedName>
</protein>
<dbReference type="AlphaFoldDB" id="A0A518CN93"/>
<evidence type="ECO:0000313" key="2">
    <source>
        <dbReference type="Proteomes" id="UP000317178"/>
    </source>
</evidence>
<organism evidence="1 2">
    <name type="scientific">Polystyrenella longa</name>
    <dbReference type="NCBI Taxonomy" id="2528007"/>
    <lineage>
        <taxon>Bacteria</taxon>
        <taxon>Pseudomonadati</taxon>
        <taxon>Planctomycetota</taxon>
        <taxon>Planctomycetia</taxon>
        <taxon>Planctomycetales</taxon>
        <taxon>Planctomycetaceae</taxon>
        <taxon>Polystyrenella</taxon>
    </lineage>
</organism>
<dbReference type="Proteomes" id="UP000317178">
    <property type="component" value="Chromosome"/>
</dbReference>
<dbReference type="RefSeq" id="WP_144995952.1">
    <property type="nucleotide sequence ID" value="NZ_CP036281.1"/>
</dbReference>
<proteinExistence type="predicted"/>
<sequence>MKIESDRMAGLSVEQRERLLDVLTSLGERMIDTIHRGDSRLFSVAICDGQFTSCIGLDWESDPQQYEAVTEWSTEYLRQMEDRYGNGHDQYG</sequence>
<dbReference type="EMBL" id="CP036281">
    <property type="protein sequence ID" value="QDU80702.1"/>
    <property type="molecule type" value="Genomic_DNA"/>
</dbReference>